<dbReference type="PANTHER" id="PTHR30290">
    <property type="entry name" value="PERIPLASMIC BINDING COMPONENT OF ABC TRANSPORTER"/>
    <property type="match status" value="1"/>
</dbReference>
<dbReference type="PANTHER" id="PTHR30290:SF10">
    <property type="entry name" value="PERIPLASMIC OLIGOPEPTIDE-BINDING PROTEIN-RELATED"/>
    <property type="match status" value="1"/>
</dbReference>
<accession>A0A251X867</accession>
<dbReference type="InterPro" id="IPR030678">
    <property type="entry name" value="Peptide/Ni-bd"/>
</dbReference>
<gene>
    <name evidence="6" type="ORF">TPSD3_05875</name>
</gene>
<evidence type="ECO:0000256" key="3">
    <source>
        <dbReference type="ARBA" id="ARBA00022448"/>
    </source>
</evidence>
<proteinExistence type="inferred from homology"/>
<dbReference type="RefSeq" id="WP_086487655.1">
    <property type="nucleotide sequence ID" value="NZ_MSLT01000012.1"/>
</dbReference>
<organism evidence="6 7">
    <name type="scientific">Thioflexithrix psekupsensis</name>
    <dbReference type="NCBI Taxonomy" id="1570016"/>
    <lineage>
        <taxon>Bacteria</taxon>
        <taxon>Pseudomonadati</taxon>
        <taxon>Pseudomonadota</taxon>
        <taxon>Gammaproteobacteria</taxon>
        <taxon>Thiotrichales</taxon>
        <taxon>Thioflexithrix</taxon>
    </lineage>
</organism>
<comment type="subcellular location">
    <subcellularLocation>
        <location evidence="1">Cell envelope</location>
    </subcellularLocation>
</comment>
<evidence type="ECO:0000259" key="5">
    <source>
        <dbReference type="Pfam" id="PF00496"/>
    </source>
</evidence>
<evidence type="ECO:0000256" key="2">
    <source>
        <dbReference type="ARBA" id="ARBA00005695"/>
    </source>
</evidence>
<reference evidence="6 7" key="1">
    <citation type="submission" date="2016-12" db="EMBL/GenBank/DDBJ databases">
        <title>Thioflexothrix psekupsii D3 genome sequencing and assembly.</title>
        <authorList>
            <person name="Fomenkov A."/>
            <person name="Vincze T."/>
            <person name="Grabovich M."/>
            <person name="Anton B.P."/>
            <person name="Dubinina G."/>
            <person name="Orlova M."/>
            <person name="Belousova E."/>
            <person name="Roberts R.J."/>
        </authorList>
    </citation>
    <scope>NUCLEOTIDE SEQUENCE [LARGE SCALE GENOMIC DNA]</scope>
    <source>
        <strain evidence="6">D3</strain>
    </source>
</reference>
<dbReference type="GO" id="GO:0030288">
    <property type="term" value="C:outer membrane-bounded periplasmic space"/>
    <property type="evidence" value="ECO:0007669"/>
    <property type="project" value="UniProtKB-ARBA"/>
</dbReference>
<feature type="domain" description="Solute-binding protein family 5" evidence="5">
    <location>
        <begin position="79"/>
        <end position="444"/>
    </location>
</feature>
<dbReference type="SUPFAM" id="SSF53850">
    <property type="entry name" value="Periplasmic binding protein-like II"/>
    <property type="match status" value="1"/>
</dbReference>
<sequence length="525" mass="60435">MKKNNIIYFILCILLGLILYLFNQASMAELADTELQQIRLPLTAPLTTFNPSQATIESDLQLTAYLFSGLTQLNPETYQIEPALAQRWSISNNGLHYIFHLRPQLRWNNGEPITAQDMVDTLHFHLKPENKMPFVHWLYPLKNAQAIHQGELEDFTQLGVRALDQETLMFTLMQPTPYFLTLTSLMPYMPLPAVLLKTEATPLNDIKQLPTSGPYQLSHIAEGVINLTPNNNFFNPMQAKIPHLTLQWVNPEIDLMILAKTNTNTDQSMSYSLTQHYIPQFCTVSYLFNIQKFPMDQALIRKAISASIDRQLALDLLNKPHSPAFHFTPPLLLGETEKIPEPFGISFDPEAAQLWLDKVNTELQLEDKWPVITLLLPDEAESIKIAETIAHSLKYHLNLTLELKPYATADYLQHIAQGNWESDLLQLTWCGDYPDAHSWLYDVLNTALLSPLMTDKYTNIIALMQRSLSLSASPQRYELYQYAEHFLIEQEAIFLPLYFLNHRYYMDSVLKMAHLNPFNGSWWIQ</sequence>
<dbReference type="AlphaFoldDB" id="A0A251X867"/>
<dbReference type="PIRSF" id="PIRSF002741">
    <property type="entry name" value="MppA"/>
    <property type="match status" value="1"/>
</dbReference>
<dbReference type="GO" id="GO:0015833">
    <property type="term" value="P:peptide transport"/>
    <property type="evidence" value="ECO:0007669"/>
    <property type="project" value="TreeGrafter"/>
</dbReference>
<keyword evidence="3" id="KW-0813">Transport</keyword>
<dbReference type="OrthoDB" id="9801912at2"/>
<protein>
    <recommendedName>
        <fullName evidence="5">Solute-binding protein family 5 domain-containing protein</fullName>
    </recommendedName>
</protein>
<dbReference type="GO" id="GO:1904680">
    <property type="term" value="F:peptide transmembrane transporter activity"/>
    <property type="evidence" value="ECO:0007669"/>
    <property type="project" value="TreeGrafter"/>
</dbReference>
<evidence type="ECO:0000313" key="6">
    <source>
        <dbReference type="EMBL" id="OUD13873.1"/>
    </source>
</evidence>
<evidence type="ECO:0000256" key="1">
    <source>
        <dbReference type="ARBA" id="ARBA00004196"/>
    </source>
</evidence>
<dbReference type="Proteomes" id="UP000194798">
    <property type="component" value="Unassembled WGS sequence"/>
</dbReference>
<dbReference type="Gene3D" id="3.10.105.10">
    <property type="entry name" value="Dipeptide-binding Protein, Domain 3"/>
    <property type="match status" value="1"/>
</dbReference>
<dbReference type="Gene3D" id="3.90.76.10">
    <property type="entry name" value="Dipeptide-binding Protein, Domain 1"/>
    <property type="match status" value="1"/>
</dbReference>
<evidence type="ECO:0000313" key="7">
    <source>
        <dbReference type="Proteomes" id="UP000194798"/>
    </source>
</evidence>
<dbReference type="InterPro" id="IPR039424">
    <property type="entry name" value="SBP_5"/>
</dbReference>
<comment type="similarity">
    <text evidence="2">Belongs to the bacterial solute-binding protein 5 family.</text>
</comment>
<evidence type="ECO:0000256" key="4">
    <source>
        <dbReference type="ARBA" id="ARBA00022729"/>
    </source>
</evidence>
<dbReference type="EMBL" id="MSLT01000012">
    <property type="protein sequence ID" value="OUD13873.1"/>
    <property type="molecule type" value="Genomic_DNA"/>
</dbReference>
<dbReference type="InterPro" id="IPR000914">
    <property type="entry name" value="SBP_5_dom"/>
</dbReference>
<keyword evidence="7" id="KW-1185">Reference proteome</keyword>
<comment type="caution">
    <text evidence="6">The sequence shown here is derived from an EMBL/GenBank/DDBJ whole genome shotgun (WGS) entry which is preliminary data.</text>
</comment>
<name>A0A251X867_9GAMM</name>
<dbReference type="Gene3D" id="3.40.190.10">
    <property type="entry name" value="Periplasmic binding protein-like II"/>
    <property type="match status" value="1"/>
</dbReference>
<keyword evidence="4" id="KW-0732">Signal</keyword>
<dbReference type="Pfam" id="PF00496">
    <property type="entry name" value="SBP_bac_5"/>
    <property type="match status" value="1"/>
</dbReference>
<dbReference type="GO" id="GO:0043190">
    <property type="term" value="C:ATP-binding cassette (ABC) transporter complex"/>
    <property type="evidence" value="ECO:0007669"/>
    <property type="project" value="InterPro"/>
</dbReference>